<dbReference type="HOGENOM" id="CLU_055968_0_0_10"/>
<dbReference type="GO" id="GO:0008977">
    <property type="term" value="F:prephenate dehydrogenase (NAD+) activity"/>
    <property type="evidence" value="ECO:0007669"/>
    <property type="project" value="InterPro"/>
</dbReference>
<dbReference type="InterPro" id="IPR008927">
    <property type="entry name" value="6-PGluconate_DH-like_C_sf"/>
</dbReference>
<dbReference type="InterPro" id="IPR050812">
    <property type="entry name" value="Preph/Arog_dehydrog"/>
</dbReference>
<proteinExistence type="predicted"/>
<dbReference type="Pfam" id="PF20463">
    <property type="entry name" value="PDH_C"/>
    <property type="match status" value="1"/>
</dbReference>
<dbReference type="InterPro" id="IPR046825">
    <property type="entry name" value="PDH_C"/>
</dbReference>
<dbReference type="Gene3D" id="1.10.3660.10">
    <property type="entry name" value="6-phosphogluconate dehydrogenase C-terminal like domain"/>
    <property type="match status" value="1"/>
</dbReference>
<dbReference type="RefSeq" id="WP_012499678.1">
    <property type="nucleotide sequence ID" value="NC_011026.1"/>
</dbReference>
<dbReference type="eggNOG" id="COG0287">
    <property type="taxonomic scope" value="Bacteria"/>
</dbReference>
<dbReference type="PANTHER" id="PTHR21363">
    <property type="entry name" value="PREPHENATE DEHYDROGENASE"/>
    <property type="match status" value="1"/>
</dbReference>
<reference evidence="3 4" key="1">
    <citation type="submission" date="2008-06" db="EMBL/GenBank/DDBJ databases">
        <title>Complete sequence of Chloroherpeton thalassium ATCC 35110.</title>
        <authorList>
            <consortium name="US DOE Joint Genome Institute"/>
            <person name="Lucas S."/>
            <person name="Copeland A."/>
            <person name="Lapidus A."/>
            <person name="Glavina del Rio T."/>
            <person name="Dalin E."/>
            <person name="Tice H."/>
            <person name="Bruce D."/>
            <person name="Goodwin L."/>
            <person name="Pitluck S."/>
            <person name="Schmutz J."/>
            <person name="Larimer F."/>
            <person name="Land M."/>
            <person name="Hauser L."/>
            <person name="Kyrpides N."/>
            <person name="Mikhailova N."/>
            <person name="Liu Z."/>
            <person name="Li T."/>
            <person name="Zhao F."/>
            <person name="Overmann J."/>
            <person name="Bryant D.A."/>
            <person name="Richardson P."/>
        </authorList>
    </citation>
    <scope>NUCLEOTIDE SEQUENCE [LARGE SCALE GENOMIC DNA]</scope>
    <source>
        <strain evidence="4">ATCC 35110 / GB-78</strain>
    </source>
</reference>
<dbReference type="STRING" id="517418.Ctha_1130"/>
<accession>B3QYG6</accession>
<keyword evidence="4" id="KW-1185">Reference proteome</keyword>
<evidence type="ECO:0000259" key="2">
    <source>
        <dbReference type="PROSITE" id="PS51176"/>
    </source>
</evidence>
<evidence type="ECO:0000256" key="1">
    <source>
        <dbReference type="ARBA" id="ARBA00023002"/>
    </source>
</evidence>
<feature type="domain" description="Prephenate/arogenate dehydrogenase" evidence="2">
    <location>
        <begin position="7"/>
        <end position="288"/>
    </location>
</feature>
<protein>
    <submittedName>
        <fullName evidence="3">Prephenate dehydrogenase</fullName>
    </submittedName>
</protein>
<dbReference type="OrthoDB" id="9802008at2"/>
<dbReference type="InterPro" id="IPR046826">
    <property type="entry name" value="PDH_N"/>
</dbReference>
<dbReference type="SUPFAM" id="SSF48179">
    <property type="entry name" value="6-phosphogluconate dehydrogenase C-terminal domain-like"/>
    <property type="match status" value="1"/>
</dbReference>
<evidence type="ECO:0000313" key="3">
    <source>
        <dbReference type="EMBL" id="ACF13594.1"/>
    </source>
</evidence>
<evidence type="ECO:0000313" key="4">
    <source>
        <dbReference type="Proteomes" id="UP000001208"/>
    </source>
</evidence>
<dbReference type="InterPro" id="IPR036291">
    <property type="entry name" value="NAD(P)-bd_dom_sf"/>
</dbReference>
<dbReference type="PROSITE" id="PS51176">
    <property type="entry name" value="PDH_ADH"/>
    <property type="match status" value="1"/>
</dbReference>
<organism evidence="3 4">
    <name type="scientific">Chloroherpeton thalassium (strain ATCC 35110 / GB-78)</name>
    <dbReference type="NCBI Taxonomy" id="517418"/>
    <lineage>
        <taxon>Bacteria</taxon>
        <taxon>Pseudomonadati</taxon>
        <taxon>Chlorobiota</taxon>
        <taxon>Chlorobiia</taxon>
        <taxon>Chlorobiales</taxon>
        <taxon>Chloroherpetonaceae</taxon>
        <taxon>Chloroherpeton</taxon>
    </lineage>
</organism>
<dbReference type="GO" id="GO:0070403">
    <property type="term" value="F:NAD+ binding"/>
    <property type="evidence" value="ECO:0007669"/>
    <property type="project" value="InterPro"/>
</dbReference>
<dbReference type="AlphaFoldDB" id="B3QYG6"/>
<dbReference type="Pfam" id="PF02153">
    <property type="entry name" value="PDH_N"/>
    <property type="match status" value="1"/>
</dbReference>
<dbReference type="Proteomes" id="UP000001208">
    <property type="component" value="Chromosome"/>
</dbReference>
<dbReference type="InterPro" id="IPR003099">
    <property type="entry name" value="Prephen_DH"/>
</dbReference>
<sequence length="288" mass="32067">MTKEQIKSISIIGLGLIGTSLARAWQAAFEAEGRKLFISGYDNNFANKDKKEILNYGLNRFESDFQYLCAVDLVVLAAPVQENIKTLRKIKRFLKPKTLVVDASSTKQAIMDVAKELDVRFVGMHPIAGSELRGYQNSNPDLFRGKPVAICADEKLLKQAKVKDFQALMELIGAEPFVVDAASHDKIFAKISHLPQLLSTAIVNYCAEDLDKAGTGLQDMARLSGSAWLVWQDIFATNQTEIADVLAAFSQKLQSLSNDIRAGNYEAIEQEFQSGNENYQKLQKRTQQ</sequence>
<dbReference type="PANTHER" id="PTHR21363:SF0">
    <property type="entry name" value="PREPHENATE DEHYDROGENASE [NADP(+)]"/>
    <property type="match status" value="1"/>
</dbReference>
<dbReference type="GO" id="GO:0004665">
    <property type="term" value="F:prephenate dehydrogenase (NADP+) activity"/>
    <property type="evidence" value="ECO:0007669"/>
    <property type="project" value="InterPro"/>
</dbReference>
<keyword evidence="1" id="KW-0560">Oxidoreductase</keyword>
<dbReference type="KEGG" id="cts:Ctha_1130"/>
<dbReference type="EMBL" id="CP001100">
    <property type="protein sequence ID" value="ACF13594.1"/>
    <property type="molecule type" value="Genomic_DNA"/>
</dbReference>
<dbReference type="Gene3D" id="3.40.50.720">
    <property type="entry name" value="NAD(P)-binding Rossmann-like Domain"/>
    <property type="match status" value="1"/>
</dbReference>
<name>B3QYG6_CHLT3</name>
<gene>
    <name evidence="3" type="ordered locus">Ctha_1130</name>
</gene>
<dbReference type="SUPFAM" id="SSF51735">
    <property type="entry name" value="NAD(P)-binding Rossmann-fold domains"/>
    <property type="match status" value="1"/>
</dbReference>
<dbReference type="GO" id="GO:0006571">
    <property type="term" value="P:tyrosine biosynthetic process"/>
    <property type="evidence" value="ECO:0007669"/>
    <property type="project" value="InterPro"/>
</dbReference>